<name>A0A7Y9H0A8_9ACTN</name>
<evidence type="ECO:0000313" key="1">
    <source>
        <dbReference type="EMBL" id="NYE35616.1"/>
    </source>
</evidence>
<organism evidence="1 2">
    <name type="scientific">Nocardioides cavernae</name>
    <dbReference type="NCBI Taxonomy" id="1921566"/>
    <lineage>
        <taxon>Bacteria</taxon>
        <taxon>Bacillati</taxon>
        <taxon>Actinomycetota</taxon>
        <taxon>Actinomycetes</taxon>
        <taxon>Propionibacteriales</taxon>
        <taxon>Nocardioidaceae</taxon>
        <taxon>Nocardioides</taxon>
    </lineage>
</organism>
<dbReference type="SUPFAM" id="SSF140453">
    <property type="entry name" value="EsxAB dimer-like"/>
    <property type="match status" value="1"/>
</dbReference>
<sequence length="105" mass="10647">MIVSGTLHIDPAEHAAATASLAARLDDLAARRRAAEATVEGLLRTWHGEAAAAFRDEWEVWSAAAASVVSDLDAAVSALPGARADVVRADGAAGTTTADLAGRLG</sequence>
<gene>
    <name evidence="1" type="ORF">F4692_000720</name>
</gene>
<accession>A0A7Y9H0A8</accession>
<dbReference type="AlphaFoldDB" id="A0A7Y9H0A8"/>
<protein>
    <submittedName>
        <fullName evidence="1">Uncharacterized protein YukE</fullName>
    </submittedName>
</protein>
<reference evidence="1 2" key="2">
    <citation type="submission" date="2020-08" db="EMBL/GenBank/DDBJ databases">
        <title>The Agave Microbiome: Exploring the role of microbial communities in plant adaptations to desert environments.</title>
        <authorList>
            <person name="Partida-Martinez L.P."/>
        </authorList>
    </citation>
    <scope>NUCLEOTIDE SEQUENCE [LARGE SCALE GENOMIC DNA]</scope>
    <source>
        <strain evidence="1 2">AT2.17</strain>
    </source>
</reference>
<comment type="caution">
    <text evidence="1">The sequence shown here is derived from an EMBL/GenBank/DDBJ whole genome shotgun (WGS) entry which is preliminary data.</text>
</comment>
<dbReference type="EMBL" id="JACCBW010000001">
    <property type="protein sequence ID" value="NYE35616.1"/>
    <property type="molecule type" value="Genomic_DNA"/>
</dbReference>
<dbReference type="Gene3D" id="1.10.287.1060">
    <property type="entry name" value="ESAT-6-like"/>
    <property type="match status" value="1"/>
</dbReference>
<dbReference type="Proteomes" id="UP000549911">
    <property type="component" value="Unassembled WGS sequence"/>
</dbReference>
<keyword evidence="2" id="KW-1185">Reference proteome</keyword>
<dbReference type="RefSeq" id="WP_179618245.1">
    <property type="nucleotide sequence ID" value="NZ_JACCBW010000001.1"/>
</dbReference>
<dbReference type="InterPro" id="IPR010310">
    <property type="entry name" value="T7SS_ESAT-6-like"/>
</dbReference>
<reference evidence="1 2" key="1">
    <citation type="submission" date="2020-07" db="EMBL/GenBank/DDBJ databases">
        <authorList>
            <person name="Partida-Martinez L."/>
            <person name="Huntemann M."/>
            <person name="Clum A."/>
            <person name="Wang J."/>
            <person name="Palaniappan K."/>
            <person name="Ritter S."/>
            <person name="Chen I.-M."/>
            <person name="Stamatis D."/>
            <person name="Reddy T."/>
            <person name="O'Malley R."/>
            <person name="Daum C."/>
            <person name="Shapiro N."/>
            <person name="Ivanova N."/>
            <person name="Kyrpides N."/>
            <person name="Woyke T."/>
        </authorList>
    </citation>
    <scope>NUCLEOTIDE SEQUENCE [LARGE SCALE GENOMIC DNA]</scope>
    <source>
        <strain evidence="1 2">AT2.17</strain>
    </source>
</reference>
<proteinExistence type="predicted"/>
<dbReference type="Pfam" id="PF06013">
    <property type="entry name" value="WXG100"/>
    <property type="match status" value="1"/>
</dbReference>
<dbReference type="InterPro" id="IPR036689">
    <property type="entry name" value="ESAT-6-like_sf"/>
</dbReference>
<evidence type="ECO:0000313" key="2">
    <source>
        <dbReference type="Proteomes" id="UP000549911"/>
    </source>
</evidence>